<dbReference type="PANTHER" id="PTHR33155:SF9">
    <property type="entry name" value="FANTASTIC FOUR-LIKE PROTEIN (DUF3049)"/>
    <property type="match status" value="1"/>
</dbReference>
<dbReference type="Pfam" id="PF11250">
    <property type="entry name" value="FAF"/>
    <property type="match status" value="1"/>
</dbReference>
<organism evidence="4 5">
    <name type="scientific">Mucuna pruriens</name>
    <name type="common">Velvet bean</name>
    <name type="synonym">Dolichos pruriens</name>
    <dbReference type="NCBI Taxonomy" id="157652"/>
    <lineage>
        <taxon>Eukaryota</taxon>
        <taxon>Viridiplantae</taxon>
        <taxon>Streptophyta</taxon>
        <taxon>Embryophyta</taxon>
        <taxon>Tracheophyta</taxon>
        <taxon>Spermatophyta</taxon>
        <taxon>Magnoliopsida</taxon>
        <taxon>eudicotyledons</taxon>
        <taxon>Gunneridae</taxon>
        <taxon>Pentapetalae</taxon>
        <taxon>rosids</taxon>
        <taxon>fabids</taxon>
        <taxon>Fabales</taxon>
        <taxon>Fabaceae</taxon>
        <taxon>Papilionoideae</taxon>
        <taxon>50 kb inversion clade</taxon>
        <taxon>NPAAA clade</taxon>
        <taxon>indigoferoid/millettioid clade</taxon>
        <taxon>Phaseoleae</taxon>
        <taxon>Mucuna</taxon>
    </lineage>
</organism>
<keyword evidence="5" id="KW-1185">Reference proteome</keyword>
<feature type="compositionally biased region" description="Acidic residues" evidence="2">
    <location>
        <begin position="196"/>
        <end position="211"/>
    </location>
</feature>
<evidence type="ECO:0000313" key="5">
    <source>
        <dbReference type="Proteomes" id="UP000257109"/>
    </source>
</evidence>
<dbReference type="InterPro" id="IPR021410">
    <property type="entry name" value="FAF"/>
</dbReference>
<name>A0A371EKS6_MUCPR</name>
<evidence type="ECO:0000313" key="4">
    <source>
        <dbReference type="EMBL" id="RDX66657.1"/>
    </source>
</evidence>
<gene>
    <name evidence="4" type="ORF">CR513_54551</name>
</gene>
<dbReference type="InterPro" id="IPR046431">
    <property type="entry name" value="FAF_dom"/>
</dbReference>
<feature type="domain" description="FAF" evidence="3">
    <location>
        <begin position="124"/>
        <end position="172"/>
    </location>
</feature>
<feature type="compositionally biased region" description="Basic and acidic residues" evidence="2">
    <location>
        <begin position="1"/>
        <end position="11"/>
    </location>
</feature>
<feature type="region of interest" description="Disordered" evidence="2">
    <location>
        <begin position="176"/>
        <end position="232"/>
    </location>
</feature>
<evidence type="ECO:0000256" key="2">
    <source>
        <dbReference type="SAM" id="MobiDB-lite"/>
    </source>
</evidence>
<sequence>MSACESLHRMFENPPLPENPTLLETLSSSSETYHTTLTLTRKHSNQHVSNTAPTPPHRNGDGVGFSSSSSERLHRCTEGLGFESSDEVEDSKKGEWWESVREKEGLGLEDCCDGEWRRRRSCREYPPPISCIGRSGKPFVRDNGRFVLKEVWSPNQHFLHAHREDGRLKLHFLLPQEQQEEENDNHSDDDNKYKEEEEDYYDAESVDDEGEEHMGREKDESVTNQVNEEKRD</sequence>
<comment type="similarity">
    <text evidence="1">Belongs to the fantastic four family.</text>
</comment>
<feature type="non-terminal residue" evidence="4">
    <location>
        <position position="1"/>
    </location>
</feature>
<dbReference type="STRING" id="157652.A0A371EKS6"/>
<dbReference type="AlphaFoldDB" id="A0A371EKS6"/>
<feature type="region of interest" description="Disordered" evidence="2">
    <location>
        <begin position="1"/>
        <end position="20"/>
    </location>
</feature>
<feature type="compositionally biased region" description="Basic and acidic residues" evidence="2">
    <location>
        <begin position="184"/>
        <end position="195"/>
    </location>
</feature>
<dbReference type="PANTHER" id="PTHR33155">
    <property type="entry name" value="FANTASTIC FOUR-LIKE PROTEIN (DUF3049)"/>
    <property type="match status" value="1"/>
</dbReference>
<dbReference type="EMBL" id="QJKJ01013336">
    <property type="protein sequence ID" value="RDX66657.1"/>
    <property type="molecule type" value="Genomic_DNA"/>
</dbReference>
<feature type="region of interest" description="Disordered" evidence="2">
    <location>
        <begin position="39"/>
        <end position="70"/>
    </location>
</feature>
<dbReference type="OrthoDB" id="1434212at2759"/>
<comment type="caution">
    <text evidence="4">The sequence shown here is derived from an EMBL/GenBank/DDBJ whole genome shotgun (WGS) entry which is preliminary data.</text>
</comment>
<dbReference type="Proteomes" id="UP000257109">
    <property type="component" value="Unassembled WGS sequence"/>
</dbReference>
<evidence type="ECO:0000259" key="3">
    <source>
        <dbReference type="Pfam" id="PF11250"/>
    </source>
</evidence>
<reference evidence="4" key="1">
    <citation type="submission" date="2018-05" db="EMBL/GenBank/DDBJ databases">
        <title>Draft genome of Mucuna pruriens seed.</title>
        <authorList>
            <person name="Nnadi N.E."/>
            <person name="Vos R."/>
            <person name="Hasami M.H."/>
            <person name="Devisetty U.K."/>
            <person name="Aguiy J.C."/>
        </authorList>
    </citation>
    <scope>NUCLEOTIDE SEQUENCE [LARGE SCALE GENOMIC DNA]</scope>
    <source>
        <strain evidence="4">JCA_2017</strain>
    </source>
</reference>
<accession>A0A371EKS6</accession>
<protein>
    <recommendedName>
        <fullName evidence="3">FAF domain-containing protein</fullName>
    </recommendedName>
</protein>
<proteinExistence type="inferred from homology"/>
<evidence type="ECO:0000256" key="1">
    <source>
        <dbReference type="ARBA" id="ARBA00008690"/>
    </source>
</evidence>
<feature type="compositionally biased region" description="Basic and acidic residues" evidence="2">
    <location>
        <begin position="212"/>
        <end position="232"/>
    </location>
</feature>